<dbReference type="EMBL" id="GGEC01060633">
    <property type="protein sequence ID" value="MBX41117.1"/>
    <property type="molecule type" value="Transcribed_RNA"/>
</dbReference>
<accession>A0A2P2NF48</accession>
<reference evidence="1" key="1">
    <citation type="submission" date="2018-02" db="EMBL/GenBank/DDBJ databases">
        <title>Rhizophora mucronata_Transcriptome.</title>
        <authorList>
            <person name="Meera S.P."/>
            <person name="Sreeshan A."/>
            <person name="Augustine A."/>
        </authorList>
    </citation>
    <scope>NUCLEOTIDE SEQUENCE</scope>
    <source>
        <tissue evidence="1">Leaf</tissue>
    </source>
</reference>
<organism evidence="1">
    <name type="scientific">Rhizophora mucronata</name>
    <name type="common">Asiatic mangrove</name>
    <dbReference type="NCBI Taxonomy" id="61149"/>
    <lineage>
        <taxon>Eukaryota</taxon>
        <taxon>Viridiplantae</taxon>
        <taxon>Streptophyta</taxon>
        <taxon>Embryophyta</taxon>
        <taxon>Tracheophyta</taxon>
        <taxon>Spermatophyta</taxon>
        <taxon>Magnoliopsida</taxon>
        <taxon>eudicotyledons</taxon>
        <taxon>Gunneridae</taxon>
        <taxon>Pentapetalae</taxon>
        <taxon>rosids</taxon>
        <taxon>fabids</taxon>
        <taxon>Malpighiales</taxon>
        <taxon>Rhizophoraceae</taxon>
        <taxon>Rhizophora</taxon>
    </lineage>
</organism>
<evidence type="ECO:0000313" key="1">
    <source>
        <dbReference type="EMBL" id="MBX41117.1"/>
    </source>
</evidence>
<dbReference type="AlphaFoldDB" id="A0A2P2NF48"/>
<proteinExistence type="predicted"/>
<name>A0A2P2NF48_RHIMU</name>
<sequence length="36" mass="4235">MISLAVAHLRKRRLLDLQSWKKELLMICLSYSLTFG</sequence>
<protein>
    <submittedName>
        <fullName evidence="1">Uncharacterized protein</fullName>
    </submittedName>
</protein>